<feature type="chain" id="PRO_5045830057" description="SXP/RAL-2 family protein Ani s 5-like cation-binding domain-containing protein" evidence="1">
    <location>
        <begin position="21"/>
        <end position="347"/>
    </location>
</feature>
<reference evidence="2 3" key="1">
    <citation type="submission" date="2023-08" db="EMBL/GenBank/DDBJ databases">
        <title>A Necator americanus chromosomal reference genome.</title>
        <authorList>
            <person name="Ilik V."/>
            <person name="Petrzelkova K.J."/>
            <person name="Pardy F."/>
            <person name="Fuh T."/>
            <person name="Niatou-Singa F.S."/>
            <person name="Gouil Q."/>
            <person name="Baker L."/>
            <person name="Ritchie M.E."/>
            <person name="Jex A.R."/>
            <person name="Gazzola D."/>
            <person name="Li H."/>
            <person name="Toshio Fujiwara R."/>
            <person name="Zhan B."/>
            <person name="Aroian R.V."/>
            <person name="Pafco B."/>
            <person name="Schwarz E.M."/>
        </authorList>
    </citation>
    <scope>NUCLEOTIDE SEQUENCE [LARGE SCALE GENOMIC DNA]</scope>
    <source>
        <strain evidence="2 3">Aroian</strain>
        <tissue evidence="2">Whole animal</tissue>
    </source>
</reference>
<keyword evidence="1" id="KW-0732">Signal</keyword>
<feature type="signal peptide" evidence="1">
    <location>
        <begin position="1"/>
        <end position="20"/>
    </location>
</feature>
<comment type="caution">
    <text evidence="2">The sequence shown here is derived from an EMBL/GenBank/DDBJ whole genome shotgun (WGS) entry which is preliminary data.</text>
</comment>
<evidence type="ECO:0000313" key="2">
    <source>
        <dbReference type="EMBL" id="KAK6727122.1"/>
    </source>
</evidence>
<evidence type="ECO:0000313" key="3">
    <source>
        <dbReference type="Proteomes" id="UP001303046"/>
    </source>
</evidence>
<name>A0ABR1BP91_NECAM</name>
<accession>A0ABR1BP91</accession>
<gene>
    <name evidence="2" type="primary">Necator_chrI.g1179</name>
    <name evidence="2" type="ORF">RB195_005053</name>
</gene>
<dbReference type="Proteomes" id="UP001303046">
    <property type="component" value="Unassembled WGS sequence"/>
</dbReference>
<keyword evidence="3" id="KW-1185">Reference proteome</keyword>
<evidence type="ECO:0000256" key="1">
    <source>
        <dbReference type="SAM" id="SignalP"/>
    </source>
</evidence>
<protein>
    <recommendedName>
        <fullName evidence="4">SXP/RAL-2 family protein Ani s 5-like cation-binding domain-containing protein</fullName>
    </recommendedName>
</protein>
<sequence>MSPLYIFFAFLLTFAQWSKASNEFEHEEHGNGHEFPVTHFRAVAAAAPLLYGYGYGYPYGYGLVPFKNRKKAAHKEKSSHRKPFSLRWTWESPGGGYRNEIDHSIVNKRCRVTDVVVVPKFYTGWDHRLFRGRFSFTRREEKAAKFRERNPRTIINWDLFATFAGFWEDSAMNNIDEEYDRLVEHLHDRAKKAEDFKTTTRLLSLETLEKATNQDLKKKRAEVLAEAVEAGKSIRYPRRDFASRKTRMTALRNPKGTAIEKGMEKIIYDFYSDLFDSHTHLSPHHLREHGHVIPEVPPKYDMLSCRQKSYGTRSWQNKTRTTEESFANIHQHPCESLYTLPVGIQGS</sequence>
<dbReference type="EMBL" id="JAVFWL010000001">
    <property type="protein sequence ID" value="KAK6727122.1"/>
    <property type="molecule type" value="Genomic_DNA"/>
</dbReference>
<proteinExistence type="predicted"/>
<organism evidence="2 3">
    <name type="scientific">Necator americanus</name>
    <name type="common">Human hookworm</name>
    <dbReference type="NCBI Taxonomy" id="51031"/>
    <lineage>
        <taxon>Eukaryota</taxon>
        <taxon>Metazoa</taxon>
        <taxon>Ecdysozoa</taxon>
        <taxon>Nematoda</taxon>
        <taxon>Chromadorea</taxon>
        <taxon>Rhabditida</taxon>
        <taxon>Rhabditina</taxon>
        <taxon>Rhabditomorpha</taxon>
        <taxon>Strongyloidea</taxon>
        <taxon>Ancylostomatidae</taxon>
        <taxon>Bunostominae</taxon>
        <taxon>Necator</taxon>
    </lineage>
</organism>
<evidence type="ECO:0008006" key="4">
    <source>
        <dbReference type="Google" id="ProtNLM"/>
    </source>
</evidence>